<keyword evidence="1" id="KW-0812">Transmembrane</keyword>
<gene>
    <name evidence="2" type="ORF">U0C82_11825</name>
</gene>
<dbReference type="RefSeq" id="WP_322187315.1">
    <property type="nucleotide sequence ID" value="NZ_JAXLPB010000003.1"/>
</dbReference>
<feature type="transmembrane region" description="Helical" evidence="1">
    <location>
        <begin position="15"/>
        <end position="32"/>
    </location>
</feature>
<comment type="caution">
    <text evidence="2">The sequence shown here is derived from an EMBL/GenBank/DDBJ whole genome shotgun (WGS) entry which is preliminary data.</text>
</comment>
<keyword evidence="1" id="KW-0472">Membrane</keyword>
<protein>
    <submittedName>
        <fullName evidence="2">Cbb3-type cytochrome c oxidase subunit 3</fullName>
    </submittedName>
</protein>
<evidence type="ECO:0000313" key="2">
    <source>
        <dbReference type="EMBL" id="MDY8109827.1"/>
    </source>
</evidence>
<accession>A0ABU5I407</accession>
<keyword evidence="3" id="KW-1185">Reference proteome</keyword>
<sequence>MDFDYQALRTFADSWGLLYMLAIFLIVVVVAFRPGSRSIAQDAANIPFREE</sequence>
<organism evidence="2 3">
    <name type="scientific">Fulvimarina uroteuthidis</name>
    <dbReference type="NCBI Taxonomy" id="3098149"/>
    <lineage>
        <taxon>Bacteria</taxon>
        <taxon>Pseudomonadati</taxon>
        <taxon>Pseudomonadota</taxon>
        <taxon>Alphaproteobacteria</taxon>
        <taxon>Hyphomicrobiales</taxon>
        <taxon>Aurantimonadaceae</taxon>
        <taxon>Fulvimarina</taxon>
    </lineage>
</organism>
<dbReference type="CDD" id="cd01324">
    <property type="entry name" value="cbb3_Oxidase_CcoQ"/>
    <property type="match status" value="1"/>
</dbReference>
<evidence type="ECO:0000313" key="3">
    <source>
        <dbReference type="Proteomes" id="UP001294412"/>
    </source>
</evidence>
<keyword evidence="1" id="KW-1133">Transmembrane helix</keyword>
<dbReference type="EMBL" id="JAXLPB010000003">
    <property type="protein sequence ID" value="MDY8109827.1"/>
    <property type="molecule type" value="Genomic_DNA"/>
</dbReference>
<reference evidence="2 3" key="1">
    <citation type="submission" date="2023-12" db="EMBL/GenBank/DDBJ databases">
        <title>Description of Novel Strain Fulvimarina sp. 2208YS6-2-32 isolated from Uroteuthis (Photololigo) edulis.</title>
        <authorList>
            <person name="Park J.-S."/>
        </authorList>
    </citation>
    <scope>NUCLEOTIDE SEQUENCE [LARGE SCALE GENOMIC DNA]</scope>
    <source>
        <strain evidence="2 3">2208YS6-2-32</strain>
    </source>
</reference>
<proteinExistence type="predicted"/>
<dbReference type="Pfam" id="PF05545">
    <property type="entry name" value="FixQ"/>
    <property type="match status" value="1"/>
</dbReference>
<dbReference type="InterPro" id="IPR008621">
    <property type="entry name" value="Cbb3-typ_cyt_oxidase_comp"/>
</dbReference>
<dbReference type="Proteomes" id="UP001294412">
    <property type="component" value="Unassembled WGS sequence"/>
</dbReference>
<evidence type="ECO:0000256" key="1">
    <source>
        <dbReference type="SAM" id="Phobius"/>
    </source>
</evidence>
<name>A0ABU5I407_9HYPH</name>